<dbReference type="EMBL" id="BLLF01002289">
    <property type="protein sequence ID" value="GFH23508.1"/>
    <property type="molecule type" value="Genomic_DNA"/>
</dbReference>
<name>A0A699ZYT1_HAELA</name>
<organism evidence="1 2">
    <name type="scientific">Haematococcus lacustris</name>
    <name type="common">Green alga</name>
    <name type="synonym">Haematococcus pluvialis</name>
    <dbReference type="NCBI Taxonomy" id="44745"/>
    <lineage>
        <taxon>Eukaryota</taxon>
        <taxon>Viridiplantae</taxon>
        <taxon>Chlorophyta</taxon>
        <taxon>core chlorophytes</taxon>
        <taxon>Chlorophyceae</taxon>
        <taxon>CS clade</taxon>
        <taxon>Chlamydomonadales</taxon>
        <taxon>Haematococcaceae</taxon>
        <taxon>Haematococcus</taxon>
    </lineage>
</organism>
<comment type="caution">
    <text evidence="1">The sequence shown here is derived from an EMBL/GenBank/DDBJ whole genome shotgun (WGS) entry which is preliminary data.</text>
</comment>
<protein>
    <submittedName>
        <fullName evidence="1">Uncharacterized protein</fullName>
    </submittedName>
</protein>
<feature type="non-terminal residue" evidence="1">
    <location>
        <position position="1"/>
    </location>
</feature>
<keyword evidence="2" id="KW-1185">Reference proteome</keyword>
<evidence type="ECO:0000313" key="1">
    <source>
        <dbReference type="EMBL" id="GFH23508.1"/>
    </source>
</evidence>
<proteinExistence type="predicted"/>
<gene>
    <name evidence="1" type="ORF">HaLaN_21130</name>
</gene>
<evidence type="ECO:0000313" key="2">
    <source>
        <dbReference type="Proteomes" id="UP000485058"/>
    </source>
</evidence>
<dbReference type="AlphaFoldDB" id="A0A699ZYT1"/>
<reference evidence="1 2" key="1">
    <citation type="submission" date="2020-02" db="EMBL/GenBank/DDBJ databases">
        <title>Draft genome sequence of Haematococcus lacustris strain NIES-144.</title>
        <authorList>
            <person name="Morimoto D."/>
            <person name="Nakagawa S."/>
            <person name="Yoshida T."/>
            <person name="Sawayama S."/>
        </authorList>
    </citation>
    <scope>NUCLEOTIDE SEQUENCE [LARGE SCALE GENOMIC DNA]</scope>
    <source>
        <strain evidence="1 2">NIES-144</strain>
    </source>
</reference>
<dbReference type="Proteomes" id="UP000485058">
    <property type="component" value="Unassembled WGS sequence"/>
</dbReference>
<accession>A0A699ZYT1</accession>
<sequence length="128" mass="14113">MSYGELERFRLFAPYTKWRRISGHDASKPNIKRLAVEHNAVIEAPDERGRVHPLGRTVLLTGPQTSLVHMWRALSEQCMAAGAPVSLEDASACVWQWREGGKVAEAEAEVLCSCSWLGLSKVAAVSHS</sequence>